<proteinExistence type="predicted"/>
<dbReference type="EMBL" id="JAVRRJ010000009">
    <property type="protein sequence ID" value="KAK5081688.1"/>
    <property type="molecule type" value="Genomic_DNA"/>
</dbReference>
<reference evidence="1 2" key="1">
    <citation type="submission" date="2023-08" db="EMBL/GenBank/DDBJ databases">
        <title>Black Yeasts Isolated from many extreme environments.</title>
        <authorList>
            <person name="Coleine C."/>
            <person name="Stajich J.E."/>
            <person name="Selbmann L."/>
        </authorList>
    </citation>
    <scope>NUCLEOTIDE SEQUENCE [LARGE SCALE GENOMIC DNA]</scope>
    <source>
        <strain evidence="1 2">CCFEE 5910</strain>
    </source>
</reference>
<evidence type="ECO:0000313" key="1">
    <source>
        <dbReference type="EMBL" id="KAK5081688.1"/>
    </source>
</evidence>
<evidence type="ECO:0008006" key="3">
    <source>
        <dbReference type="Google" id="ProtNLM"/>
    </source>
</evidence>
<name>A0AAN7Y8U5_9EURO</name>
<dbReference type="AlphaFoldDB" id="A0AAN7Y8U5"/>
<gene>
    <name evidence="1" type="ORF">LTR05_007821</name>
</gene>
<protein>
    <recommendedName>
        <fullName evidence="3">F-box domain-containing protein</fullName>
    </recommendedName>
</protein>
<accession>A0AAN7Y8U5</accession>
<keyword evidence="2" id="KW-1185">Reference proteome</keyword>
<comment type="caution">
    <text evidence="1">The sequence shown here is derived from an EMBL/GenBank/DDBJ whole genome shotgun (WGS) entry which is preliminary data.</text>
</comment>
<evidence type="ECO:0000313" key="2">
    <source>
        <dbReference type="Proteomes" id="UP001309876"/>
    </source>
</evidence>
<organism evidence="1 2">
    <name type="scientific">Lithohypha guttulata</name>
    <dbReference type="NCBI Taxonomy" id="1690604"/>
    <lineage>
        <taxon>Eukaryota</taxon>
        <taxon>Fungi</taxon>
        <taxon>Dikarya</taxon>
        <taxon>Ascomycota</taxon>
        <taxon>Pezizomycotina</taxon>
        <taxon>Eurotiomycetes</taxon>
        <taxon>Chaetothyriomycetidae</taxon>
        <taxon>Chaetothyriales</taxon>
        <taxon>Trichomeriaceae</taxon>
        <taxon>Lithohypha</taxon>
    </lineage>
</organism>
<dbReference type="Proteomes" id="UP001309876">
    <property type="component" value="Unassembled WGS sequence"/>
</dbReference>
<sequence length="282" mass="33702">MTPEEHTAFRRAYERRIEINNDAMQKRDLTNLLTLPPEVRQMIYKYLFDYSDTTEIIARKYFVRPNDAKLHRVCRLLKAEIDEDFYTRQTFTFKAIPALDLWSKIHRGRLSLMQRLELCSSSPSIIVPFTEQCPRLKILIIERYKIEHYDFEADVPRLYQLDLATDDTYWTLDTLIMWRQPEAILEAIPRFRLRCVEYSLRKNDRDRYRLRFCTDRLVAANTKTCEWTPIDVQQLSKNIDEAISQLELGRRRIWDTCVHKFVKNKLGRSMKSPSIATLKSLP</sequence>